<dbReference type="STRING" id="930992.A0A0D0ANL9"/>
<dbReference type="Proteomes" id="UP000054485">
    <property type="component" value="Unassembled WGS sequence"/>
</dbReference>
<dbReference type="InterPro" id="IPR046521">
    <property type="entry name" value="DUF6698"/>
</dbReference>
<organism evidence="2 3">
    <name type="scientific">Suillus luteus UH-Slu-Lm8-n1</name>
    <dbReference type="NCBI Taxonomy" id="930992"/>
    <lineage>
        <taxon>Eukaryota</taxon>
        <taxon>Fungi</taxon>
        <taxon>Dikarya</taxon>
        <taxon>Basidiomycota</taxon>
        <taxon>Agaricomycotina</taxon>
        <taxon>Agaricomycetes</taxon>
        <taxon>Agaricomycetidae</taxon>
        <taxon>Boletales</taxon>
        <taxon>Suillineae</taxon>
        <taxon>Suillaceae</taxon>
        <taxon>Suillus</taxon>
    </lineage>
</organism>
<reference evidence="2 3" key="1">
    <citation type="submission" date="2014-04" db="EMBL/GenBank/DDBJ databases">
        <authorList>
            <consortium name="DOE Joint Genome Institute"/>
            <person name="Kuo A."/>
            <person name="Ruytinx J."/>
            <person name="Rineau F."/>
            <person name="Colpaert J."/>
            <person name="Kohler A."/>
            <person name="Nagy L.G."/>
            <person name="Floudas D."/>
            <person name="Copeland A."/>
            <person name="Barry K.W."/>
            <person name="Cichocki N."/>
            <person name="Veneault-Fourrey C."/>
            <person name="LaButti K."/>
            <person name="Lindquist E.A."/>
            <person name="Lipzen A."/>
            <person name="Lundell T."/>
            <person name="Morin E."/>
            <person name="Murat C."/>
            <person name="Sun H."/>
            <person name="Tunlid A."/>
            <person name="Henrissat B."/>
            <person name="Grigoriev I.V."/>
            <person name="Hibbett D.S."/>
            <person name="Martin F."/>
            <person name="Nordberg H.P."/>
            <person name="Cantor M.N."/>
            <person name="Hua S.X."/>
        </authorList>
    </citation>
    <scope>NUCLEOTIDE SEQUENCE [LARGE SCALE GENOMIC DNA]</scope>
    <source>
        <strain evidence="2 3">UH-Slu-Lm8-n1</strain>
    </source>
</reference>
<evidence type="ECO:0000313" key="3">
    <source>
        <dbReference type="Proteomes" id="UP000054485"/>
    </source>
</evidence>
<gene>
    <name evidence="2" type="ORF">CY34DRAFT_18271</name>
</gene>
<feature type="region of interest" description="Disordered" evidence="1">
    <location>
        <begin position="1"/>
        <end position="35"/>
    </location>
</feature>
<dbReference type="EMBL" id="KN835910">
    <property type="protein sequence ID" value="KIK33593.1"/>
    <property type="molecule type" value="Genomic_DNA"/>
</dbReference>
<accession>A0A0D0ANL9</accession>
<evidence type="ECO:0000313" key="2">
    <source>
        <dbReference type="EMBL" id="KIK33593.1"/>
    </source>
</evidence>
<dbReference type="AlphaFoldDB" id="A0A0D0ANL9"/>
<feature type="compositionally biased region" description="Low complexity" evidence="1">
    <location>
        <begin position="1"/>
        <end position="23"/>
    </location>
</feature>
<dbReference type="HOGENOM" id="CLU_035918_5_1_1"/>
<sequence length="358" mass="40181">MSQAESSSQPSESLAASSESSESMPTPTVAAAAASDNARQRRKIAALEEKLQVLEAGHMVKQRETNYFMSQGRAIRRIVTLFDDIEALISENDRRCDVGDDEVTIDQDHLQLGYIALNGVIPWFISKSADMEYEDYAQMLKKLRQGADSARGDDTSKLKGLVPDWVNREFKPNPPVDHEDKYSCGFVNDACGKLLCPTELDWNNLIVRAGIRDRADGYVVTEMSWPTFLYDKYTADQDNLQEGLFKSALLAFKAIFTSPSSAKEVDGEGDGANIIENNRRAKRDFSGKKVKTHVAQIIKMHKVSPRSIAYVACQLRFALSAVTSWRLVDGDFDYVQFWQIIVDFFEKAPGRVARRKVD</sequence>
<protein>
    <submittedName>
        <fullName evidence="2">Uncharacterized protein</fullName>
    </submittedName>
</protein>
<name>A0A0D0ANL9_9AGAM</name>
<dbReference type="Pfam" id="PF20414">
    <property type="entry name" value="DUF6698"/>
    <property type="match status" value="1"/>
</dbReference>
<dbReference type="InParanoid" id="A0A0D0ANL9"/>
<reference evidence="3" key="2">
    <citation type="submission" date="2015-01" db="EMBL/GenBank/DDBJ databases">
        <title>Evolutionary Origins and Diversification of the Mycorrhizal Mutualists.</title>
        <authorList>
            <consortium name="DOE Joint Genome Institute"/>
            <consortium name="Mycorrhizal Genomics Consortium"/>
            <person name="Kohler A."/>
            <person name="Kuo A."/>
            <person name="Nagy L.G."/>
            <person name="Floudas D."/>
            <person name="Copeland A."/>
            <person name="Barry K.W."/>
            <person name="Cichocki N."/>
            <person name="Veneault-Fourrey C."/>
            <person name="LaButti K."/>
            <person name="Lindquist E.A."/>
            <person name="Lipzen A."/>
            <person name="Lundell T."/>
            <person name="Morin E."/>
            <person name="Murat C."/>
            <person name="Riley R."/>
            <person name="Ohm R."/>
            <person name="Sun H."/>
            <person name="Tunlid A."/>
            <person name="Henrissat B."/>
            <person name="Grigoriev I.V."/>
            <person name="Hibbett D.S."/>
            <person name="Martin F."/>
        </authorList>
    </citation>
    <scope>NUCLEOTIDE SEQUENCE [LARGE SCALE GENOMIC DNA]</scope>
    <source>
        <strain evidence="3">UH-Slu-Lm8-n1</strain>
    </source>
</reference>
<proteinExistence type="predicted"/>
<dbReference type="OrthoDB" id="2662502at2759"/>
<evidence type="ECO:0000256" key="1">
    <source>
        <dbReference type="SAM" id="MobiDB-lite"/>
    </source>
</evidence>
<keyword evidence="3" id="KW-1185">Reference proteome</keyword>